<feature type="transmembrane region" description="Helical" evidence="6">
    <location>
        <begin position="145"/>
        <end position="164"/>
    </location>
</feature>
<organism evidence="8 9">
    <name type="scientific">Bosea caraganae</name>
    <dbReference type="NCBI Taxonomy" id="2763117"/>
    <lineage>
        <taxon>Bacteria</taxon>
        <taxon>Pseudomonadati</taxon>
        <taxon>Pseudomonadota</taxon>
        <taxon>Alphaproteobacteria</taxon>
        <taxon>Hyphomicrobiales</taxon>
        <taxon>Boseaceae</taxon>
        <taxon>Bosea</taxon>
    </lineage>
</organism>
<dbReference type="PANTHER" id="PTHR22911:SF6">
    <property type="entry name" value="SOLUTE CARRIER FAMILY 35 MEMBER G1"/>
    <property type="match status" value="1"/>
</dbReference>
<comment type="similarity">
    <text evidence="2">Belongs to the drug/metabolite transporter (DMT) superfamily. 10 TMS drug/metabolite exporter (DME) (TC 2.A.7.3) family.</text>
</comment>
<dbReference type="EMBL" id="QQTP01000005">
    <property type="protein sequence ID" value="RDJ25514.1"/>
    <property type="molecule type" value="Genomic_DNA"/>
</dbReference>
<feature type="domain" description="EamA" evidence="7">
    <location>
        <begin position="7"/>
        <end position="138"/>
    </location>
</feature>
<evidence type="ECO:0000256" key="3">
    <source>
        <dbReference type="ARBA" id="ARBA00022692"/>
    </source>
</evidence>
<feature type="transmembrane region" description="Helical" evidence="6">
    <location>
        <begin position="176"/>
        <end position="194"/>
    </location>
</feature>
<evidence type="ECO:0000256" key="1">
    <source>
        <dbReference type="ARBA" id="ARBA00004141"/>
    </source>
</evidence>
<dbReference type="OrthoDB" id="7818056at2"/>
<dbReference type="Pfam" id="PF00892">
    <property type="entry name" value="EamA"/>
    <property type="match status" value="2"/>
</dbReference>
<feature type="domain" description="EamA" evidence="7">
    <location>
        <begin position="149"/>
        <end position="276"/>
    </location>
</feature>
<evidence type="ECO:0000256" key="5">
    <source>
        <dbReference type="ARBA" id="ARBA00023136"/>
    </source>
</evidence>
<keyword evidence="9" id="KW-1185">Reference proteome</keyword>
<comment type="subcellular location">
    <subcellularLocation>
        <location evidence="1">Membrane</location>
        <topology evidence="1">Multi-pass membrane protein</topology>
    </subcellularLocation>
</comment>
<dbReference type="InterPro" id="IPR037185">
    <property type="entry name" value="EmrE-like"/>
</dbReference>
<protein>
    <submittedName>
        <fullName evidence="8">DMT family transporter</fullName>
    </submittedName>
</protein>
<keyword evidence="5 6" id="KW-0472">Membrane</keyword>
<evidence type="ECO:0000313" key="8">
    <source>
        <dbReference type="EMBL" id="RDJ25514.1"/>
    </source>
</evidence>
<keyword evidence="3 6" id="KW-0812">Transmembrane</keyword>
<dbReference type="InterPro" id="IPR000620">
    <property type="entry name" value="EamA_dom"/>
</dbReference>
<accession>A0A370L716</accession>
<proteinExistence type="inferred from homology"/>
<evidence type="ECO:0000259" key="7">
    <source>
        <dbReference type="Pfam" id="PF00892"/>
    </source>
</evidence>
<feature type="transmembrane region" description="Helical" evidence="6">
    <location>
        <begin position="260"/>
        <end position="277"/>
    </location>
</feature>
<dbReference type="SUPFAM" id="SSF103481">
    <property type="entry name" value="Multidrug resistance efflux transporter EmrE"/>
    <property type="match status" value="2"/>
</dbReference>
<dbReference type="AlphaFoldDB" id="A0A370L716"/>
<evidence type="ECO:0000256" key="6">
    <source>
        <dbReference type="SAM" id="Phobius"/>
    </source>
</evidence>
<evidence type="ECO:0000313" key="9">
    <source>
        <dbReference type="Proteomes" id="UP000255207"/>
    </source>
</evidence>
<evidence type="ECO:0000256" key="4">
    <source>
        <dbReference type="ARBA" id="ARBA00022989"/>
    </source>
</evidence>
<feature type="transmembrane region" description="Helical" evidence="6">
    <location>
        <begin position="7"/>
        <end position="25"/>
    </location>
</feature>
<dbReference type="GO" id="GO:0016020">
    <property type="term" value="C:membrane"/>
    <property type="evidence" value="ECO:0007669"/>
    <property type="project" value="UniProtKB-SubCell"/>
</dbReference>
<feature type="transmembrane region" description="Helical" evidence="6">
    <location>
        <begin position="37"/>
        <end position="55"/>
    </location>
</feature>
<feature type="transmembrane region" description="Helical" evidence="6">
    <location>
        <begin position="206"/>
        <end position="224"/>
    </location>
</feature>
<feature type="transmembrane region" description="Helical" evidence="6">
    <location>
        <begin position="71"/>
        <end position="89"/>
    </location>
</feature>
<name>A0A370L716_9HYPH</name>
<gene>
    <name evidence="8" type="ORF">DWE98_12410</name>
</gene>
<dbReference type="PANTHER" id="PTHR22911">
    <property type="entry name" value="ACYL-MALONYL CONDENSING ENZYME-RELATED"/>
    <property type="match status" value="1"/>
</dbReference>
<feature type="transmembrane region" description="Helical" evidence="6">
    <location>
        <begin position="236"/>
        <end position="254"/>
    </location>
</feature>
<reference evidence="9" key="1">
    <citation type="submission" date="2018-07" db="EMBL/GenBank/DDBJ databases">
        <authorList>
            <person name="Safronova V.I."/>
            <person name="Chirak E.R."/>
            <person name="Sazanova A.L."/>
        </authorList>
    </citation>
    <scope>NUCLEOTIDE SEQUENCE [LARGE SCALE GENOMIC DNA]</scope>
    <source>
        <strain evidence="9">RCAM04685</strain>
    </source>
</reference>
<sequence length="307" mass="32814">MTTSPAIGIILTLVSSFLITINDALTKLLVAKLPAGQIVSIQAFAAIVVVLALAMRRGSPRLAVANRGRQLLRAGLNALSLITFVVGLMHLPLSIATTLSFANPLFVSVLAPVLLGERLDGFRMLAVVAGFAGVMLVLDPGSGGMTLYALLPLAAAAFSALRDILTRRLAQTDSSITTMLHSSVVTMIVGLVWSQGRFVMPTLQEAMLLAMMTAAHMTALYCMIEALRFADAATVSPFKYASLLWAIGLDLLIWLRPPEWNVMIGAAIIIAAMSYIYRRERRFLRGTIAPAPAGSLQPQPRSKSKAG</sequence>
<comment type="caution">
    <text evidence="8">The sequence shown here is derived from an EMBL/GenBank/DDBJ whole genome shotgun (WGS) entry which is preliminary data.</text>
</comment>
<keyword evidence="4 6" id="KW-1133">Transmembrane helix</keyword>
<dbReference type="Proteomes" id="UP000255207">
    <property type="component" value="Unassembled WGS sequence"/>
</dbReference>
<evidence type="ECO:0000256" key="2">
    <source>
        <dbReference type="ARBA" id="ARBA00009853"/>
    </source>
</evidence>